<dbReference type="GO" id="GO:0009881">
    <property type="term" value="F:photoreceptor activity"/>
    <property type="evidence" value="ECO:0007669"/>
    <property type="project" value="UniProtKB-KW"/>
</dbReference>
<keyword evidence="3" id="KW-0600">Photoreceptor protein</keyword>
<dbReference type="GO" id="GO:0016020">
    <property type="term" value="C:membrane"/>
    <property type="evidence" value="ECO:0007669"/>
    <property type="project" value="UniProtKB-SubCell"/>
</dbReference>
<keyword evidence="4" id="KW-0716">Sensory transduction</keyword>
<dbReference type="PROSITE" id="PS00950">
    <property type="entry name" value="BACTERIAL_OPSIN_1"/>
    <property type="match status" value="1"/>
</dbReference>
<evidence type="ECO:0000256" key="7">
    <source>
        <dbReference type="ARBA" id="ARBA00022989"/>
    </source>
</evidence>
<dbReference type="SUPFAM" id="SSF81321">
    <property type="entry name" value="Family A G protein-coupled receptor-like"/>
    <property type="match status" value="1"/>
</dbReference>
<feature type="transmembrane region" description="Helical" evidence="11">
    <location>
        <begin position="37"/>
        <end position="62"/>
    </location>
</feature>
<keyword evidence="7 11" id="KW-1133">Transmembrane helix</keyword>
<dbReference type="GO" id="GO:0007602">
    <property type="term" value="P:phototransduction"/>
    <property type="evidence" value="ECO:0007669"/>
    <property type="project" value="UniProtKB-KW"/>
</dbReference>
<dbReference type="Pfam" id="PF01036">
    <property type="entry name" value="Bac_rhodopsin"/>
    <property type="match status" value="1"/>
</dbReference>
<comment type="caution">
    <text evidence="12">The sequence shown here is derived from an EMBL/GenBank/DDBJ whole genome shotgun (WGS) entry which is preliminary data.</text>
</comment>
<dbReference type="InterPro" id="IPR018229">
    <property type="entry name" value="Rhodopsin_retinal_BS"/>
</dbReference>
<feature type="transmembrane region" description="Helical" evidence="11">
    <location>
        <begin position="194"/>
        <end position="216"/>
    </location>
</feature>
<evidence type="ECO:0000256" key="6">
    <source>
        <dbReference type="ARBA" id="ARBA00022925"/>
    </source>
</evidence>
<comment type="subcellular location">
    <subcellularLocation>
        <location evidence="1">Membrane</location>
        <topology evidence="1">Multi-pass membrane protein</topology>
    </subcellularLocation>
</comment>
<evidence type="ECO:0000256" key="4">
    <source>
        <dbReference type="ARBA" id="ARBA00022606"/>
    </source>
</evidence>
<feature type="transmembrane region" description="Helical" evidence="11">
    <location>
        <begin position="131"/>
        <end position="155"/>
    </location>
</feature>
<evidence type="ECO:0000256" key="1">
    <source>
        <dbReference type="ARBA" id="ARBA00004141"/>
    </source>
</evidence>
<evidence type="ECO:0000313" key="13">
    <source>
        <dbReference type="Proteomes" id="UP001567572"/>
    </source>
</evidence>
<name>A0ABD5LYH2_9EURY</name>
<feature type="transmembrane region" description="Helical" evidence="11">
    <location>
        <begin position="6"/>
        <end position="25"/>
    </location>
</feature>
<evidence type="ECO:0000256" key="10">
    <source>
        <dbReference type="ARBA" id="ARBA00023170"/>
    </source>
</evidence>
<keyword evidence="6" id="KW-0681">Retinal protein</keyword>
<evidence type="ECO:0000256" key="8">
    <source>
        <dbReference type="ARBA" id="ARBA00022991"/>
    </source>
</evidence>
<dbReference type="InterPro" id="IPR001425">
    <property type="entry name" value="Arc/bac/fun_rhodopsins"/>
</dbReference>
<dbReference type="PANTHER" id="PTHR28286">
    <property type="match status" value="1"/>
</dbReference>
<dbReference type="Proteomes" id="UP001567572">
    <property type="component" value="Unassembled WGS sequence"/>
</dbReference>
<dbReference type="PRINTS" id="PR00251">
    <property type="entry name" value="BACTRLOPSIN"/>
</dbReference>
<keyword evidence="10" id="KW-0675">Receptor</keyword>
<dbReference type="AlphaFoldDB" id="A0ABD5LYH2"/>
<keyword evidence="13" id="KW-1185">Reference proteome</keyword>
<accession>A0ABD5LYH2</accession>
<dbReference type="Gene3D" id="1.20.1070.10">
    <property type="entry name" value="Rhodopsin 7-helix transmembrane proteins"/>
    <property type="match status" value="1"/>
</dbReference>
<feature type="transmembrane region" description="Helical" evidence="11">
    <location>
        <begin position="104"/>
        <end position="125"/>
    </location>
</feature>
<dbReference type="EMBL" id="JBEDNY010000001">
    <property type="protein sequence ID" value="MEZ3162898.1"/>
    <property type="molecule type" value="Genomic_DNA"/>
</dbReference>
<feature type="transmembrane region" description="Helical" evidence="11">
    <location>
        <begin position="74"/>
        <end position="92"/>
    </location>
</feature>
<comment type="similarity">
    <text evidence="2">Belongs to the archaeal/bacterial/fungal opsin family.</text>
</comment>
<reference evidence="12 13" key="1">
    <citation type="submission" date="2024-06" db="EMBL/GenBank/DDBJ databases">
        <title>Halorubrum miltondacostae sp. nov., a potential PHA producer isolated from an inland solar saltern in Rio Maior, Portugal.</title>
        <authorList>
            <person name="Albuquerque L."/>
            <person name="Viver T."/>
            <person name="Barroso C."/>
            <person name="Claudino R."/>
            <person name="Galvan M."/>
            <person name="Simoes G."/>
            <person name="Lobo Da Cunha A."/>
            <person name="Egas C."/>
        </authorList>
    </citation>
    <scope>NUCLEOTIDE SEQUENCE [LARGE SCALE GENOMIC DNA]</scope>
    <source>
        <strain evidence="12 13">RMP-11</strain>
    </source>
</reference>
<evidence type="ECO:0000256" key="9">
    <source>
        <dbReference type="ARBA" id="ARBA00023136"/>
    </source>
</evidence>
<protein>
    <submittedName>
        <fullName evidence="12">Bacteriorhodopsin</fullName>
    </submittedName>
</protein>
<evidence type="ECO:0000256" key="11">
    <source>
        <dbReference type="SAM" id="Phobius"/>
    </source>
</evidence>
<sequence>MFVQTATFAATAGALIIATVGFLWFTTTGEYENDYLFIPPVITFLAAGAYTVMAASSSGVIAADIILEARYADWLVTTPLIVAYLGLVAGARRRTIAAAMAADAVMIVTGFAASTTGTAAVRWAGYGISSIAFLALVYLFLTAFTDALGSVSAAAQGMFRTLRDLTIFLWFVYPVAWLFGPSAGGWISAVDYHFIVAILDMSAKIGFNLIIAFSLVRVTELVDTSEQSETPA</sequence>
<keyword evidence="9 11" id="KW-0472">Membrane</keyword>
<organism evidence="12 13">
    <name type="scientific">Halorubrum miltondacostae</name>
    <dbReference type="NCBI Taxonomy" id="3076378"/>
    <lineage>
        <taxon>Archaea</taxon>
        <taxon>Methanobacteriati</taxon>
        <taxon>Methanobacteriota</taxon>
        <taxon>Stenosarchaea group</taxon>
        <taxon>Halobacteria</taxon>
        <taxon>Halobacteriales</taxon>
        <taxon>Haloferacaceae</taxon>
        <taxon>Halorubrum</taxon>
    </lineage>
</organism>
<evidence type="ECO:0000256" key="3">
    <source>
        <dbReference type="ARBA" id="ARBA00022543"/>
    </source>
</evidence>
<dbReference type="SMART" id="SM01021">
    <property type="entry name" value="Bac_rhodopsin"/>
    <property type="match status" value="1"/>
</dbReference>
<dbReference type="RefSeq" id="WP_371159992.1">
    <property type="nucleotide sequence ID" value="NZ_JBEDNX010000001.1"/>
</dbReference>
<evidence type="ECO:0000256" key="5">
    <source>
        <dbReference type="ARBA" id="ARBA00022692"/>
    </source>
</evidence>
<keyword evidence="8" id="KW-0157">Chromophore</keyword>
<feature type="transmembrane region" description="Helical" evidence="11">
    <location>
        <begin position="167"/>
        <end position="188"/>
    </location>
</feature>
<proteinExistence type="inferred from homology"/>
<evidence type="ECO:0000313" key="12">
    <source>
        <dbReference type="EMBL" id="MEZ3162898.1"/>
    </source>
</evidence>
<keyword evidence="5 11" id="KW-0812">Transmembrane</keyword>
<gene>
    <name evidence="12" type="ORF">ABNG04_03230</name>
</gene>
<dbReference type="PANTHER" id="PTHR28286:SF2">
    <property type="entry name" value="BACTERIORHODOPSIN _OPSIN, NOPA (EUROFUNG)"/>
    <property type="match status" value="1"/>
</dbReference>
<evidence type="ECO:0000256" key="2">
    <source>
        <dbReference type="ARBA" id="ARBA00008130"/>
    </source>
</evidence>